<dbReference type="RefSeq" id="WP_151003916.1">
    <property type="nucleotide sequence ID" value="NZ_BPQY01000375.1"/>
</dbReference>
<feature type="transmembrane region" description="Helical" evidence="1">
    <location>
        <begin position="31"/>
        <end position="50"/>
    </location>
</feature>
<evidence type="ECO:0000313" key="2">
    <source>
        <dbReference type="EMBL" id="KAB1074106.1"/>
    </source>
</evidence>
<evidence type="ECO:0000256" key="1">
    <source>
        <dbReference type="SAM" id="Phobius"/>
    </source>
</evidence>
<keyword evidence="1" id="KW-0472">Membrane</keyword>
<dbReference type="EMBL" id="VZZK01000039">
    <property type="protein sequence ID" value="KAB1074106.1"/>
    <property type="molecule type" value="Genomic_DNA"/>
</dbReference>
<name>A0A6L3SQV2_9HYPH</name>
<organism evidence="2 3">
    <name type="scientific">Methylobacterium soli</name>
    <dbReference type="NCBI Taxonomy" id="553447"/>
    <lineage>
        <taxon>Bacteria</taxon>
        <taxon>Pseudomonadati</taxon>
        <taxon>Pseudomonadota</taxon>
        <taxon>Alphaproteobacteria</taxon>
        <taxon>Hyphomicrobiales</taxon>
        <taxon>Methylobacteriaceae</taxon>
        <taxon>Methylobacterium</taxon>
    </lineage>
</organism>
<keyword evidence="1" id="KW-1133">Transmembrane helix</keyword>
<comment type="caution">
    <text evidence="2">The sequence shown here is derived from an EMBL/GenBank/DDBJ whole genome shotgun (WGS) entry which is preliminary data.</text>
</comment>
<sequence length="112" mass="12449">MSFDPLSARTLAAASALGGLAVMMLEPAPNWHAVGLGLLAVLAFAGLSLWGERRPPDRRRNPARKPRRIWVEVIVQDGPLPLLRLSGPPREPERLAILPSEFKGMRSRRMHR</sequence>
<keyword evidence="1" id="KW-0812">Transmembrane</keyword>
<dbReference type="Proteomes" id="UP000474159">
    <property type="component" value="Unassembled WGS sequence"/>
</dbReference>
<gene>
    <name evidence="2" type="ORF">F6X53_26255</name>
</gene>
<dbReference type="AlphaFoldDB" id="A0A6L3SQV2"/>
<protein>
    <submittedName>
        <fullName evidence="2">Uncharacterized protein</fullName>
    </submittedName>
</protein>
<evidence type="ECO:0000313" key="3">
    <source>
        <dbReference type="Proteomes" id="UP000474159"/>
    </source>
</evidence>
<accession>A0A6L3SQV2</accession>
<proteinExistence type="predicted"/>
<keyword evidence="3" id="KW-1185">Reference proteome</keyword>
<reference evidence="2 3" key="1">
    <citation type="submission" date="2019-09" db="EMBL/GenBank/DDBJ databases">
        <title>YIM 48816 draft genome.</title>
        <authorList>
            <person name="Jiang L."/>
        </authorList>
    </citation>
    <scope>NUCLEOTIDE SEQUENCE [LARGE SCALE GENOMIC DNA]</scope>
    <source>
        <strain evidence="2 3">YIM 48816</strain>
    </source>
</reference>